<feature type="domain" description="DALR anticodon binding" evidence="11">
    <location>
        <begin position="153"/>
        <end position="271"/>
    </location>
</feature>
<gene>
    <name evidence="12" type="primary">argS_43</name>
    <name evidence="12" type="ORF">SDC9_140322</name>
</gene>
<evidence type="ECO:0000256" key="6">
    <source>
        <dbReference type="ARBA" id="ARBA00022741"/>
    </source>
</evidence>
<comment type="catalytic activity">
    <reaction evidence="10">
        <text>tRNA(Arg) + L-arginine + ATP = L-arginyl-tRNA(Arg) + AMP + diphosphate</text>
        <dbReference type="Rhea" id="RHEA:20301"/>
        <dbReference type="Rhea" id="RHEA-COMP:9658"/>
        <dbReference type="Rhea" id="RHEA-COMP:9673"/>
        <dbReference type="ChEBI" id="CHEBI:30616"/>
        <dbReference type="ChEBI" id="CHEBI:32682"/>
        <dbReference type="ChEBI" id="CHEBI:33019"/>
        <dbReference type="ChEBI" id="CHEBI:78442"/>
        <dbReference type="ChEBI" id="CHEBI:78513"/>
        <dbReference type="ChEBI" id="CHEBI:456215"/>
        <dbReference type="EC" id="6.1.1.19"/>
    </reaction>
</comment>
<dbReference type="InterPro" id="IPR035684">
    <property type="entry name" value="ArgRS_core"/>
</dbReference>
<evidence type="ECO:0000259" key="11">
    <source>
        <dbReference type="SMART" id="SM00836"/>
    </source>
</evidence>
<dbReference type="AlphaFoldDB" id="A0A645DV00"/>
<dbReference type="InterPro" id="IPR009080">
    <property type="entry name" value="tRNAsynth_Ia_anticodon-bd"/>
</dbReference>
<dbReference type="SMART" id="SM00836">
    <property type="entry name" value="DALR_1"/>
    <property type="match status" value="1"/>
</dbReference>
<dbReference type="CDD" id="cd07956">
    <property type="entry name" value="Anticodon_Ia_Arg"/>
    <property type="match status" value="1"/>
</dbReference>
<sequence length="271" mass="30650">MYEKDGALWLKSTEYGDDKDRVVIRDNGIPTYLAADIAYHRDKFERGFDHVINLWGADHHGYIARMKAAVGSLGYKPEQLEVLILQMVSLYRNGELVKMSKRTGQSVTLNELIEEVGTDAARFFFIMRSIDSQLDFDLTLATEKSSDNPVYYVQYAHARICSILRQIADENIAIDEKAPLASLTAEVEINLIKKLGEYPELIAAAAKERAPHRVAHYVYELASLFHSFYNQCRILGVEPEVQQARLLLVIAVSHVLKHALNILGISAPERM</sequence>
<dbReference type="PANTHER" id="PTHR11956">
    <property type="entry name" value="ARGINYL-TRNA SYNTHETASE"/>
    <property type="match status" value="1"/>
</dbReference>
<keyword evidence="7" id="KW-0067">ATP-binding</keyword>
<evidence type="ECO:0000256" key="9">
    <source>
        <dbReference type="ARBA" id="ARBA00023146"/>
    </source>
</evidence>
<organism evidence="12">
    <name type="scientific">bioreactor metagenome</name>
    <dbReference type="NCBI Taxonomy" id="1076179"/>
    <lineage>
        <taxon>unclassified sequences</taxon>
        <taxon>metagenomes</taxon>
        <taxon>ecological metagenomes</taxon>
    </lineage>
</organism>
<dbReference type="Gene3D" id="3.40.50.620">
    <property type="entry name" value="HUPs"/>
    <property type="match status" value="1"/>
</dbReference>
<evidence type="ECO:0000256" key="4">
    <source>
        <dbReference type="ARBA" id="ARBA00022490"/>
    </source>
</evidence>
<dbReference type="SUPFAM" id="SSF52374">
    <property type="entry name" value="Nucleotidylyl transferase"/>
    <property type="match status" value="1"/>
</dbReference>
<protein>
    <recommendedName>
        <fullName evidence="3">arginine--tRNA ligase</fullName>
        <ecNumber evidence="3">6.1.1.19</ecNumber>
    </recommendedName>
</protein>
<dbReference type="GO" id="GO:0005737">
    <property type="term" value="C:cytoplasm"/>
    <property type="evidence" value="ECO:0007669"/>
    <property type="project" value="UniProtKB-SubCell"/>
</dbReference>
<dbReference type="InterPro" id="IPR001278">
    <property type="entry name" value="Arg-tRNA-ligase"/>
</dbReference>
<evidence type="ECO:0000256" key="1">
    <source>
        <dbReference type="ARBA" id="ARBA00004496"/>
    </source>
</evidence>
<dbReference type="EC" id="6.1.1.19" evidence="3"/>
<comment type="subcellular location">
    <subcellularLocation>
        <location evidence="1">Cytoplasm</location>
    </subcellularLocation>
</comment>
<proteinExistence type="inferred from homology"/>
<name>A0A645DV00_9ZZZZ</name>
<evidence type="ECO:0000313" key="12">
    <source>
        <dbReference type="EMBL" id="MPM93186.1"/>
    </source>
</evidence>
<keyword evidence="5 12" id="KW-0436">Ligase</keyword>
<keyword evidence="8" id="KW-0648">Protein biosynthesis</keyword>
<comment type="similarity">
    <text evidence="2">Belongs to the class-I aminoacyl-tRNA synthetase family.</text>
</comment>
<evidence type="ECO:0000256" key="7">
    <source>
        <dbReference type="ARBA" id="ARBA00022840"/>
    </source>
</evidence>
<keyword evidence="9" id="KW-0030">Aminoacyl-tRNA synthetase</keyword>
<evidence type="ECO:0000256" key="10">
    <source>
        <dbReference type="ARBA" id="ARBA00049339"/>
    </source>
</evidence>
<evidence type="ECO:0000256" key="8">
    <source>
        <dbReference type="ARBA" id="ARBA00022917"/>
    </source>
</evidence>
<comment type="caution">
    <text evidence="12">The sequence shown here is derived from an EMBL/GenBank/DDBJ whole genome shotgun (WGS) entry which is preliminary data.</text>
</comment>
<dbReference type="FunFam" id="1.10.730.10:FF:000008">
    <property type="entry name" value="Arginine--tRNA ligase"/>
    <property type="match status" value="1"/>
</dbReference>
<dbReference type="PANTHER" id="PTHR11956:SF5">
    <property type="entry name" value="ARGININE--TRNA LIGASE, CYTOPLASMIC"/>
    <property type="match status" value="1"/>
</dbReference>
<dbReference type="InterPro" id="IPR014729">
    <property type="entry name" value="Rossmann-like_a/b/a_fold"/>
</dbReference>
<accession>A0A645DV00</accession>
<keyword evidence="6" id="KW-0547">Nucleotide-binding</keyword>
<evidence type="ECO:0000256" key="3">
    <source>
        <dbReference type="ARBA" id="ARBA00012837"/>
    </source>
</evidence>
<dbReference type="SUPFAM" id="SSF47323">
    <property type="entry name" value="Anticodon-binding domain of a subclass of class I aminoacyl-tRNA synthetases"/>
    <property type="match status" value="1"/>
</dbReference>
<reference evidence="12" key="1">
    <citation type="submission" date="2019-08" db="EMBL/GenBank/DDBJ databases">
        <authorList>
            <person name="Kucharzyk K."/>
            <person name="Murdoch R.W."/>
            <person name="Higgins S."/>
            <person name="Loffler F."/>
        </authorList>
    </citation>
    <scope>NUCLEOTIDE SEQUENCE</scope>
</reference>
<evidence type="ECO:0000256" key="5">
    <source>
        <dbReference type="ARBA" id="ARBA00022598"/>
    </source>
</evidence>
<dbReference type="Pfam" id="PF05746">
    <property type="entry name" value="DALR_1"/>
    <property type="match status" value="1"/>
</dbReference>
<dbReference type="NCBIfam" id="TIGR00456">
    <property type="entry name" value="argS"/>
    <property type="match status" value="1"/>
</dbReference>
<evidence type="ECO:0000256" key="2">
    <source>
        <dbReference type="ARBA" id="ARBA00005594"/>
    </source>
</evidence>
<dbReference type="Gene3D" id="1.10.730.10">
    <property type="entry name" value="Isoleucyl-tRNA Synthetase, Domain 1"/>
    <property type="match status" value="1"/>
</dbReference>
<dbReference type="GO" id="GO:0004814">
    <property type="term" value="F:arginine-tRNA ligase activity"/>
    <property type="evidence" value="ECO:0007669"/>
    <property type="project" value="UniProtKB-EC"/>
</dbReference>
<dbReference type="GO" id="GO:0005524">
    <property type="term" value="F:ATP binding"/>
    <property type="evidence" value="ECO:0007669"/>
    <property type="project" value="UniProtKB-KW"/>
</dbReference>
<dbReference type="Pfam" id="PF00750">
    <property type="entry name" value="tRNA-synt_1d"/>
    <property type="match status" value="1"/>
</dbReference>
<keyword evidence="4" id="KW-0963">Cytoplasm</keyword>
<dbReference type="GO" id="GO:0006420">
    <property type="term" value="P:arginyl-tRNA aminoacylation"/>
    <property type="evidence" value="ECO:0007669"/>
    <property type="project" value="InterPro"/>
</dbReference>
<dbReference type="EMBL" id="VSSQ01040024">
    <property type="protein sequence ID" value="MPM93186.1"/>
    <property type="molecule type" value="Genomic_DNA"/>
</dbReference>
<dbReference type="InterPro" id="IPR008909">
    <property type="entry name" value="DALR_anticod-bd"/>
</dbReference>